<reference evidence="2" key="1">
    <citation type="journal article" date="2017" name="Genome Biol.">
        <title>Comparative genomics reveals high biological diversity and specific adaptations in the industrially and medically important fungal genus Aspergillus.</title>
        <authorList>
            <person name="de Vries R.P."/>
            <person name="Riley R."/>
            <person name="Wiebenga A."/>
            <person name="Aguilar-Osorio G."/>
            <person name="Amillis S."/>
            <person name="Uchima C.A."/>
            <person name="Anderluh G."/>
            <person name="Asadollahi M."/>
            <person name="Askin M."/>
            <person name="Barry K."/>
            <person name="Battaglia E."/>
            <person name="Bayram O."/>
            <person name="Benocci T."/>
            <person name="Braus-Stromeyer S.A."/>
            <person name="Caldana C."/>
            <person name="Canovas D."/>
            <person name="Cerqueira G.C."/>
            <person name="Chen F."/>
            <person name="Chen W."/>
            <person name="Choi C."/>
            <person name="Clum A."/>
            <person name="Dos Santos R.A."/>
            <person name="Damasio A.R."/>
            <person name="Diallinas G."/>
            <person name="Emri T."/>
            <person name="Fekete E."/>
            <person name="Flipphi M."/>
            <person name="Freyberg S."/>
            <person name="Gallo A."/>
            <person name="Gournas C."/>
            <person name="Habgood R."/>
            <person name="Hainaut M."/>
            <person name="Harispe M.L."/>
            <person name="Henrissat B."/>
            <person name="Hilden K.S."/>
            <person name="Hope R."/>
            <person name="Hossain A."/>
            <person name="Karabika E."/>
            <person name="Karaffa L."/>
            <person name="Karanyi Z."/>
            <person name="Krasevec N."/>
            <person name="Kuo A."/>
            <person name="Kusch H."/>
            <person name="LaButti K."/>
            <person name="Lagendijk E.L."/>
            <person name="Lapidus A."/>
            <person name="Levasseur A."/>
            <person name="Lindquist E."/>
            <person name="Lipzen A."/>
            <person name="Logrieco A.F."/>
            <person name="MacCabe A."/>
            <person name="Maekelae M.R."/>
            <person name="Malavazi I."/>
            <person name="Melin P."/>
            <person name="Meyer V."/>
            <person name="Mielnichuk N."/>
            <person name="Miskei M."/>
            <person name="Molnar A.P."/>
            <person name="Mule G."/>
            <person name="Ngan C.Y."/>
            <person name="Orejas M."/>
            <person name="Orosz E."/>
            <person name="Ouedraogo J.P."/>
            <person name="Overkamp K.M."/>
            <person name="Park H.-S."/>
            <person name="Perrone G."/>
            <person name="Piumi F."/>
            <person name="Punt P.J."/>
            <person name="Ram A.F."/>
            <person name="Ramon A."/>
            <person name="Rauscher S."/>
            <person name="Record E."/>
            <person name="Riano-Pachon D.M."/>
            <person name="Robert V."/>
            <person name="Roehrig J."/>
            <person name="Ruller R."/>
            <person name="Salamov A."/>
            <person name="Salih N.S."/>
            <person name="Samson R.A."/>
            <person name="Sandor E."/>
            <person name="Sanguinetti M."/>
            <person name="Schuetze T."/>
            <person name="Sepcic K."/>
            <person name="Shelest E."/>
            <person name="Sherlock G."/>
            <person name="Sophianopoulou V."/>
            <person name="Squina F.M."/>
            <person name="Sun H."/>
            <person name="Susca A."/>
            <person name="Todd R.B."/>
            <person name="Tsang A."/>
            <person name="Unkles S.E."/>
            <person name="van de Wiele N."/>
            <person name="van Rossen-Uffink D."/>
            <person name="Oliveira J.V."/>
            <person name="Vesth T.C."/>
            <person name="Visser J."/>
            <person name="Yu J.-H."/>
            <person name="Zhou M."/>
            <person name="Andersen M.R."/>
            <person name="Archer D.B."/>
            <person name="Baker S.E."/>
            <person name="Benoit I."/>
            <person name="Brakhage A.A."/>
            <person name="Braus G.H."/>
            <person name="Fischer R."/>
            <person name="Frisvad J.C."/>
            <person name="Goldman G.H."/>
            <person name="Houbraken J."/>
            <person name="Oakley B."/>
            <person name="Pocsi I."/>
            <person name="Scazzocchio C."/>
            <person name="Seiboth B."/>
            <person name="vanKuyk P.A."/>
            <person name="Wortman J."/>
            <person name="Dyer P.S."/>
            <person name="Grigoriev I.V."/>
        </authorList>
    </citation>
    <scope>NUCLEOTIDE SEQUENCE [LARGE SCALE GENOMIC DNA]</scope>
    <source>
        <strain evidence="2">ITEM 5010</strain>
    </source>
</reference>
<name>A0A1R3RSB8_ASPC5</name>
<dbReference type="EMBL" id="KV907497">
    <property type="protein sequence ID" value="OOF97385.1"/>
    <property type="molecule type" value="Genomic_DNA"/>
</dbReference>
<evidence type="ECO:0000313" key="2">
    <source>
        <dbReference type="Proteomes" id="UP000188318"/>
    </source>
</evidence>
<keyword evidence="2" id="KW-1185">Reference proteome</keyword>
<organism evidence="1 2">
    <name type="scientific">Aspergillus carbonarius (strain ITEM 5010)</name>
    <dbReference type="NCBI Taxonomy" id="602072"/>
    <lineage>
        <taxon>Eukaryota</taxon>
        <taxon>Fungi</taxon>
        <taxon>Dikarya</taxon>
        <taxon>Ascomycota</taxon>
        <taxon>Pezizomycotina</taxon>
        <taxon>Eurotiomycetes</taxon>
        <taxon>Eurotiomycetidae</taxon>
        <taxon>Eurotiales</taxon>
        <taxon>Aspergillaceae</taxon>
        <taxon>Aspergillus</taxon>
        <taxon>Aspergillus subgen. Circumdati</taxon>
    </lineage>
</organism>
<sequence>MQQHCLAEEQRFLQQAWLLSPLGSPIQMSIKTSAISLHGHHWSCGRVLVSQ</sequence>
<gene>
    <name evidence="1" type="ORF">ASPCADRAFT_206213</name>
</gene>
<dbReference type="AlphaFoldDB" id="A0A1R3RSB8"/>
<accession>A0A1R3RSB8</accession>
<dbReference type="Proteomes" id="UP000188318">
    <property type="component" value="Unassembled WGS sequence"/>
</dbReference>
<dbReference type="VEuPathDB" id="FungiDB:ASPCADRAFT_206213"/>
<proteinExistence type="predicted"/>
<protein>
    <submittedName>
        <fullName evidence="1">Uncharacterized protein</fullName>
    </submittedName>
</protein>
<evidence type="ECO:0000313" key="1">
    <source>
        <dbReference type="EMBL" id="OOF97385.1"/>
    </source>
</evidence>